<keyword evidence="7" id="KW-0276">Fatty acid metabolism</keyword>
<comment type="subcellular location">
    <subcellularLocation>
        <location evidence="1">Membrane</location>
        <topology evidence="1">Multi-pass membrane protein</topology>
    </subcellularLocation>
</comment>
<dbReference type="InterPro" id="IPR009160">
    <property type="entry name" value="Acyl-CoA_deSatase_haem/ster-bd"/>
</dbReference>
<proteinExistence type="inferred from homology"/>
<dbReference type="GO" id="GO:0006636">
    <property type="term" value="P:unsaturated fatty acid biosynthetic process"/>
    <property type="evidence" value="ECO:0007669"/>
    <property type="project" value="InterPro"/>
</dbReference>
<dbReference type="PANTHER" id="PTHR11351">
    <property type="entry name" value="ACYL-COA DESATURASE"/>
    <property type="match status" value="1"/>
</dbReference>
<dbReference type="GO" id="GO:0005789">
    <property type="term" value="C:endoplasmic reticulum membrane"/>
    <property type="evidence" value="ECO:0007669"/>
    <property type="project" value="TreeGrafter"/>
</dbReference>
<sequence>MSSHSTGSCSEDEHQWELQWKAKSKQSIFQTWWIPGLGMAYAHVMAVVAIWYGCSWHVLLSTLVISQSCLLGVTAGAHRLWSHGSFRASTPIRLFLAITQAVASQGSARWWAQRHRIHHRWVDTEFDPYNSKRGFFYSHIGWILERPKYNPKVRLIDLRDIDADWVVRWQRTAYPYIVIFAGFIFPWILGWAHGDPLMGFLWFGPVARVISWHGIFFVNSYCHWKGARLFDNEISARTNGFLGLWSMGESNHSAHHVFAKDYRHGIMPYDIDPAKWAIWVWAQLGLVDRLYKFDDHIIQQCALETSIEQKRQQLHALEQQHAQHMESAKGTSYFMPPVHTLPVWSMQKLQEKAEAEKGGALVVVDGIVHDVRKYLPSHPGGVALLREWHGRDATEAFYRGLNIHSKAARILMARMAVARLLEDEETESSEKEG</sequence>
<dbReference type="GO" id="GO:0005506">
    <property type="term" value="F:iron ion binding"/>
    <property type="evidence" value="ECO:0007669"/>
    <property type="project" value="TreeGrafter"/>
</dbReference>
<dbReference type="AlphaFoldDB" id="A0A0K6S7R9"/>
<dbReference type="PROSITE" id="PS00191">
    <property type="entry name" value="CYTOCHROME_B5_1"/>
    <property type="match status" value="1"/>
</dbReference>
<keyword evidence="6" id="KW-0479">Metal-binding</keyword>
<evidence type="ECO:0000256" key="6">
    <source>
        <dbReference type="ARBA" id="ARBA00022723"/>
    </source>
</evidence>
<dbReference type="InterPro" id="IPR018506">
    <property type="entry name" value="Cyt_B5_heme-BS"/>
</dbReference>
<dbReference type="SUPFAM" id="SSF55856">
    <property type="entry name" value="Cytochrome b5-like heme/steroid binding domain"/>
    <property type="match status" value="1"/>
</dbReference>
<keyword evidence="10" id="KW-0408">Iron</keyword>
<keyword evidence="5 14" id="KW-0812">Transmembrane</keyword>
<feature type="transmembrane region" description="Helical" evidence="14">
    <location>
        <begin position="173"/>
        <end position="193"/>
    </location>
</feature>
<protein>
    <recommendedName>
        <fullName evidence="15">Cytochrome b5 heme-binding domain-containing protein</fullName>
    </recommendedName>
</protein>
<accession>A0A0K6S7R9</accession>
<keyword evidence="4" id="KW-0349">Heme</keyword>
<keyword evidence="8 14" id="KW-1133">Transmembrane helix</keyword>
<evidence type="ECO:0000256" key="2">
    <source>
        <dbReference type="ARBA" id="ARBA00009295"/>
    </source>
</evidence>
<dbReference type="EMBL" id="CDMZ01001061">
    <property type="protein sequence ID" value="CUC09550.1"/>
    <property type="molecule type" value="Genomic_DNA"/>
</dbReference>
<dbReference type="InterPro" id="IPR036400">
    <property type="entry name" value="Cyt_B5-like_heme/steroid_sf"/>
</dbReference>
<evidence type="ECO:0000313" key="16">
    <source>
        <dbReference type="EMBL" id="CUC09550.1"/>
    </source>
</evidence>
<dbReference type="GO" id="GO:0004768">
    <property type="term" value="F:stearoyl-CoA 9-desaturase activity"/>
    <property type="evidence" value="ECO:0007669"/>
    <property type="project" value="InterPro"/>
</dbReference>
<evidence type="ECO:0000256" key="1">
    <source>
        <dbReference type="ARBA" id="ARBA00004141"/>
    </source>
</evidence>
<dbReference type="PRINTS" id="PR00075">
    <property type="entry name" value="FACDDSATRASE"/>
</dbReference>
<evidence type="ECO:0000256" key="13">
    <source>
        <dbReference type="ARBA" id="ARBA00023160"/>
    </source>
</evidence>
<evidence type="ECO:0000256" key="3">
    <source>
        <dbReference type="ARBA" id="ARBA00022516"/>
    </source>
</evidence>
<dbReference type="Pfam" id="PF00487">
    <property type="entry name" value="FA_desaturase"/>
    <property type="match status" value="1"/>
</dbReference>
<comment type="similarity">
    <text evidence="2">Belongs to the fatty acid desaturase type 1 family.</text>
</comment>
<keyword evidence="3" id="KW-0444">Lipid biosynthesis</keyword>
<evidence type="ECO:0000256" key="11">
    <source>
        <dbReference type="ARBA" id="ARBA00023098"/>
    </source>
</evidence>
<dbReference type="PIRSF" id="PIRSF000345">
    <property type="entry name" value="OLE1"/>
    <property type="match status" value="1"/>
</dbReference>
<gene>
    <name evidence="16" type="ORF">Cvel_21149.t2.CR1</name>
</gene>
<dbReference type="VEuPathDB" id="CryptoDB:Cvel_21149"/>
<evidence type="ECO:0000256" key="9">
    <source>
        <dbReference type="ARBA" id="ARBA00023002"/>
    </source>
</evidence>
<dbReference type="PhylomeDB" id="A0A0K6S7R9"/>
<dbReference type="GO" id="GO:0020037">
    <property type="term" value="F:heme binding"/>
    <property type="evidence" value="ECO:0007669"/>
    <property type="project" value="InterPro"/>
</dbReference>
<keyword evidence="11" id="KW-0443">Lipid metabolism</keyword>
<evidence type="ECO:0000259" key="15">
    <source>
        <dbReference type="PROSITE" id="PS50255"/>
    </source>
</evidence>
<evidence type="ECO:0000256" key="8">
    <source>
        <dbReference type="ARBA" id="ARBA00022989"/>
    </source>
</evidence>
<dbReference type="InterPro" id="IPR015876">
    <property type="entry name" value="Acyl-CoA_DS"/>
</dbReference>
<organism evidence="16">
    <name type="scientific">Chromera velia CCMP2878</name>
    <dbReference type="NCBI Taxonomy" id="1169474"/>
    <lineage>
        <taxon>Eukaryota</taxon>
        <taxon>Sar</taxon>
        <taxon>Alveolata</taxon>
        <taxon>Colpodellida</taxon>
        <taxon>Chromeraceae</taxon>
        <taxon>Chromera</taxon>
    </lineage>
</organism>
<name>A0A0K6S7R9_9ALVE</name>
<dbReference type="Gene3D" id="3.10.120.10">
    <property type="entry name" value="Cytochrome b5-like heme/steroid binding domain"/>
    <property type="match status" value="1"/>
</dbReference>
<feature type="domain" description="Cytochrome b5 heme-binding" evidence="15">
    <location>
        <begin position="341"/>
        <end position="421"/>
    </location>
</feature>
<keyword evidence="9" id="KW-0560">Oxidoreductase</keyword>
<evidence type="ECO:0000256" key="4">
    <source>
        <dbReference type="ARBA" id="ARBA00022617"/>
    </source>
</evidence>
<reference evidence="16" key="1">
    <citation type="submission" date="2014-11" db="EMBL/GenBank/DDBJ databases">
        <title>Molecular phylogeny of cliff fern family Woodsiaceae with morphological implications.</title>
        <authorList>
            <person name="Shao Y.-Z."/>
            <person name="Wei R."/>
            <person name="Zhang X.-C."/>
        </authorList>
    </citation>
    <scope>NUCLEOTIDE SEQUENCE</scope>
</reference>
<dbReference type="InterPro" id="IPR005804">
    <property type="entry name" value="FA_desaturase_dom"/>
</dbReference>
<evidence type="ECO:0000256" key="7">
    <source>
        <dbReference type="ARBA" id="ARBA00022832"/>
    </source>
</evidence>
<keyword evidence="13" id="KW-0275">Fatty acid biosynthesis</keyword>
<dbReference type="PROSITE" id="PS50255">
    <property type="entry name" value="CYTOCHROME_B5_2"/>
    <property type="match status" value="1"/>
</dbReference>
<evidence type="ECO:0000256" key="5">
    <source>
        <dbReference type="ARBA" id="ARBA00022692"/>
    </source>
</evidence>
<dbReference type="InterPro" id="IPR001199">
    <property type="entry name" value="Cyt_B5-like_heme/steroid-bd"/>
</dbReference>
<dbReference type="CDD" id="cd03505">
    <property type="entry name" value="Delta9-FADS-like"/>
    <property type="match status" value="1"/>
</dbReference>
<keyword evidence="12 14" id="KW-0472">Membrane</keyword>
<dbReference type="Pfam" id="PF00173">
    <property type="entry name" value="Cyt-b5"/>
    <property type="match status" value="1"/>
</dbReference>
<dbReference type="SMART" id="SM01117">
    <property type="entry name" value="Cyt-b5"/>
    <property type="match status" value="1"/>
</dbReference>
<evidence type="ECO:0000256" key="14">
    <source>
        <dbReference type="SAM" id="Phobius"/>
    </source>
</evidence>
<evidence type="ECO:0000256" key="12">
    <source>
        <dbReference type="ARBA" id="ARBA00023136"/>
    </source>
</evidence>
<dbReference type="PANTHER" id="PTHR11351:SF31">
    <property type="entry name" value="DESATURASE 1, ISOFORM A-RELATED"/>
    <property type="match status" value="1"/>
</dbReference>
<feature type="transmembrane region" description="Helical" evidence="14">
    <location>
        <begin position="31"/>
        <end position="52"/>
    </location>
</feature>
<evidence type="ECO:0000256" key="10">
    <source>
        <dbReference type="ARBA" id="ARBA00023004"/>
    </source>
</evidence>